<keyword evidence="5" id="KW-0862">Zinc</keyword>
<dbReference type="GO" id="GO:0005509">
    <property type="term" value="F:calcium ion binding"/>
    <property type="evidence" value="ECO:0007669"/>
    <property type="project" value="InterPro"/>
</dbReference>
<dbReference type="Pfam" id="PF02868">
    <property type="entry name" value="Peptidase_M4_C"/>
    <property type="match status" value="1"/>
</dbReference>
<dbReference type="SUPFAM" id="SSF49313">
    <property type="entry name" value="Cadherin-like"/>
    <property type="match status" value="1"/>
</dbReference>
<name>A0A4R0IWI7_9ACTN</name>
<dbReference type="Pfam" id="PF05345">
    <property type="entry name" value="He_PIG"/>
    <property type="match status" value="1"/>
</dbReference>
<evidence type="ECO:0000256" key="2">
    <source>
        <dbReference type="ARBA" id="ARBA00022723"/>
    </source>
</evidence>
<dbReference type="PANTHER" id="PTHR33794">
    <property type="entry name" value="BACILLOLYSIN"/>
    <property type="match status" value="1"/>
</dbReference>
<keyword evidence="1" id="KW-0645">Protease</keyword>
<dbReference type="Pfam" id="PF01447">
    <property type="entry name" value="Peptidase_M4"/>
    <property type="match status" value="1"/>
</dbReference>
<dbReference type="AlphaFoldDB" id="A0A4R0IWI7"/>
<feature type="domain" description="Peptidase M4" evidence="8">
    <location>
        <begin position="209"/>
        <end position="345"/>
    </location>
</feature>
<dbReference type="InterPro" id="IPR013783">
    <property type="entry name" value="Ig-like_fold"/>
</dbReference>
<protein>
    <submittedName>
        <fullName evidence="11">M4 family peptidase</fullName>
    </submittedName>
</protein>
<evidence type="ECO:0000313" key="12">
    <source>
        <dbReference type="Proteomes" id="UP000294225"/>
    </source>
</evidence>
<dbReference type="Pfam" id="PF07504">
    <property type="entry name" value="FTP"/>
    <property type="match status" value="1"/>
</dbReference>
<evidence type="ECO:0000256" key="5">
    <source>
        <dbReference type="ARBA" id="ARBA00022833"/>
    </source>
</evidence>
<keyword evidence="3 7" id="KW-0732">Signal</keyword>
<evidence type="ECO:0000256" key="7">
    <source>
        <dbReference type="SAM" id="SignalP"/>
    </source>
</evidence>
<dbReference type="InterPro" id="IPR011096">
    <property type="entry name" value="FTP_domain"/>
</dbReference>
<feature type="domain" description="Peptidase M4 C-terminal" evidence="9">
    <location>
        <begin position="359"/>
        <end position="514"/>
    </location>
</feature>
<gene>
    <name evidence="11" type="ORF">E0H92_24685</name>
</gene>
<evidence type="ECO:0000256" key="4">
    <source>
        <dbReference type="ARBA" id="ARBA00022801"/>
    </source>
</evidence>
<evidence type="ECO:0000259" key="9">
    <source>
        <dbReference type="Pfam" id="PF02868"/>
    </source>
</evidence>
<dbReference type="Gene3D" id="3.10.450.490">
    <property type="match status" value="1"/>
</dbReference>
<sequence length="766" mass="78284">MVLFQRSRKVAVVIGVTSLAAAALAGFGSSAGAATSAAPPPRPSQAQSKAFAADSASSLVAGRPSALHASKDDKFTAKPVISEQSGLQYVPYERSYKGLPVVGGDFVVVTDEKGAVMSTSVAQTTAVPELSTSAKVTPAAAKATATKQLKKVDSSTTPTLAVYALNGTPKLAWQSRVSGSNGHEPSSLSVYVDAQSGKVLGTKEHVMAGNGTAVYSGPNPLHLDTTLSGSTYSMKDPSTTNLSCQDSANNTTFSGPDDNWGNGTATNKETGCVDALFAAQTEKKMLTDWLGRNGMDGNGGAWPIRVGLNDQNAYYDGTQVQIGKNTAGGWIGSLDVVAHEMGHGIDDHTPGGISGSGTQEFVADTFGAATEYYSNQGASYDPPDFLVGEEVNLVGQGPIRNMYNPSALGDPNCYSSSIPGTEVHAAAGPGNHWFYLLSQGSNASPASPTCNSSTVTGIGIQKAIRIMYNAMLMKTSSSSYLKYRTWTLTAAKNLYPGSCTEFNTVKAAWDAVSVPAQTADPTCSTSGGVTVTNPGNKTGTVGTAISSFTLTATGGTAPYTWSATGLPAGITLGSSTGTVSGTPTASGTFNVTATATASAGGSGSTSFTFTIGGTGGCSGQKLGNPGFETGTAAPWSASAGVIDNSTSQPARSGTWKAWLDGYGQTHTDTLSQSVAIPAGCSATLSFYLHIDSAETTSSTQYDKLTVKAGPTTLATYSNLNKASGYSLKSFNLSSFAGQTVSISFTGTEDSSLQTSFVIDDTGLNLS</sequence>
<evidence type="ECO:0000256" key="3">
    <source>
        <dbReference type="ARBA" id="ARBA00022729"/>
    </source>
</evidence>
<evidence type="ECO:0000256" key="6">
    <source>
        <dbReference type="ARBA" id="ARBA00023049"/>
    </source>
</evidence>
<evidence type="ECO:0000256" key="1">
    <source>
        <dbReference type="ARBA" id="ARBA00022670"/>
    </source>
</evidence>
<dbReference type="InterPro" id="IPR001570">
    <property type="entry name" value="Peptidase_M4_C_domain"/>
</dbReference>
<dbReference type="InterPro" id="IPR027268">
    <property type="entry name" value="Peptidase_M4/M1_CTD_sf"/>
</dbReference>
<dbReference type="GO" id="GO:0004222">
    <property type="term" value="F:metalloendopeptidase activity"/>
    <property type="evidence" value="ECO:0007669"/>
    <property type="project" value="InterPro"/>
</dbReference>
<dbReference type="Gene3D" id="2.60.40.10">
    <property type="entry name" value="Immunoglobulins"/>
    <property type="match status" value="1"/>
</dbReference>
<keyword evidence="4" id="KW-0378">Hydrolase</keyword>
<dbReference type="GO" id="GO:0016020">
    <property type="term" value="C:membrane"/>
    <property type="evidence" value="ECO:0007669"/>
    <property type="project" value="InterPro"/>
</dbReference>
<dbReference type="RefSeq" id="WP_131497867.1">
    <property type="nucleotide sequence ID" value="NZ_SJKC01000003.1"/>
</dbReference>
<keyword evidence="2" id="KW-0479">Metal-binding</keyword>
<dbReference type="GO" id="GO:0005975">
    <property type="term" value="P:carbohydrate metabolic process"/>
    <property type="evidence" value="ECO:0007669"/>
    <property type="project" value="UniProtKB-ARBA"/>
</dbReference>
<accession>A0A4R0IWI7</accession>
<dbReference type="InterPro" id="IPR015919">
    <property type="entry name" value="Cadherin-like_sf"/>
</dbReference>
<dbReference type="GO" id="GO:0006508">
    <property type="term" value="P:proteolysis"/>
    <property type="evidence" value="ECO:0007669"/>
    <property type="project" value="UniProtKB-KW"/>
</dbReference>
<dbReference type="InterPro" id="IPR050728">
    <property type="entry name" value="Zinc_Metalloprotease_M4"/>
</dbReference>
<proteinExistence type="predicted"/>
<feature type="domain" description="FTP" evidence="10">
    <location>
        <begin position="80"/>
        <end position="117"/>
    </location>
</feature>
<feature type="signal peptide" evidence="7">
    <location>
        <begin position="1"/>
        <end position="33"/>
    </location>
</feature>
<dbReference type="SUPFAM" id="SSF55486">
    <property type="entry name" value="Metalloproteases ('zincins'), catalytic domain"/>
    <property type="match status" value="1"/>
</dbReference>
<dbReference type="InterPro" id="IPR013856">
    <property type="entry name" value="Peptidase_M4_domain"/>
</dbReference>
<evidence type="ECO:0000313" key="11">
    <source>
        <dbReference type="EMBL" id="TCC35898.1"/>
    </source>
</evidence>
<feature type="chain" id="PRO_5020600352" evidence="7">
    <location>
        <begin position="34"/>
        <end position="766"/>
    </location>
</feature>
<dbReference type="Gene3D" id="1.10.390.10">
    <property type="entry name" value="Neutral Protease Domain 2"/>
    <property type="match status" value="1"/>
</dbReference>
<reference evidence="11 12" key="1">
    <citation type="submission" date="2019-02" db="EMBL/GenBank/DDBJ databases">
        <title>Kribbella capetownensis sp. nov. and Kribbella speibonae sp. nov., isolated from soil.</title>
        <authorList>
            <person name="Curtis S.M."/>
            <person name="Norton I."/>
            <person name="Everest G.J."/>
            <person name="Meyers P.R."/>
        </authorList>
    </citation>
    <scope>NUCLEOTIDE SEQUENCE [LARGE SCALE GENOMIC DNA]</scope>
    <source>
        <strain evidence="11 12">YM55</strain>
    </source>
</reference>
<dbReference type="Proteomes" id="UP000294225">
    <property type="component" value="Unassembled WGS sequence"/>
</dbReference>
<evidence type="ECO:0000259" key="10">
    <source>
        <dbReference type="Pfam" id="PF07504"/>
    </source>
</evidence>
<organism evidence="11 12">
    <name type="scientific">Kribbella speibonae</name>
    <dbReference type="NCBI Taxonomy" id="1572660"/>
    <lineage>
        <taxon>Bacteria</taxon>
        <taxon>Bacillati</taxon>
        <taxon>Actinomycetota</taxon>
        <taxon>Actinomycetes</taxon>
        <taxon>Propionibacteriales</taxon>
        <taxon>Kribbellaceae</taxon>
        <taxon>Kribbella</taxon>
    </lineage>
</organism>
<dbReference type="Gene3D" id="3.10.170.10">
    <property type="match status" value="1"/>
</dbReference>
<keyword evidence="6" id="KW-0482">Metalloprotease</keyword>
<evidence type="ECO:0000259" key="8">
    <source>
        <dbReference type="Pfam" id="PF01447"/>
    </source>
</evidence>
<dbReference type="EMBL" id="SJKC01000003">
    <property type="protein sequence ID" value="TCC35898.1"/>
    <property type="molecule type" value="Genomic_DNA"/>
</dbReference>
<dbReference type="PANTHER" id="PTHR33794:SF1">
    <property type="entry name" value="BACILLOLYSIN"/>
    <property type="match status" value="1"/>
</dbReference>
<dbReference type="CDD" id="cd09597">
    <property type="entry name" value="M4_TLP"/>
    <property type="match status" value="1"/>
</dbReference>
<comment type="caution">
    <text evidence="11">The sequence shown here is derived from an EMBL/GenBank/DDBJ whole genome shotgun (WGS) entry which is preliminary data.</text>
</comment>
<dbReference type="Gene3D" id="2.60.120.260">
    <property type="entry name" value="Galactose-binding domain-like"/>
    <property type="match status" value="1"/>
</dbReference>